<dbReference type="PANTHER" id="PTHR22916:SF3">
    <property type="entry name" value="UDP-GLCNAC:BETAGAL BETA-1,3-N-ACETYLGLUCOSAMINYLTRANSFERASE-LIKE PROTEIN 1"/>
    <property type="match status" value="1"/>
</dbReference>
<dbReference type="Gene3D" id="3.90.550.10">
    <property type="entry name" value="Spore Coat Polysaccharide Biosynthesis Protein SpsA, Chain A"/>
    <property type="match status" value="1"/>
</dbReference>
<dbReference type="Pfam" id="PF00535">
    <property type="entry name" value="Glycos_transf_2"/>
    <property type="match status" value="1"/>
</dbReference>
<gene>
    <name evidence="2" type="ORF">SGL43_05248</name>
</gene>
<protein>
    <submittedName>
        <fullName evidence="2">Glycosyltransferase</fullName>
    </submittedName>
</protein>
<dbReference type="InterPro" id="IPR029044">
    <property type="entry name" value="Nucleotide-diphossugar_trans"/>
</dbReference>
<accession>A0ABM9H3I8</accession>
<proteinExistence type="predicted"/>
<feature type="domain" description="Glycosyltransferase 2-like" evidence="1">
    <location>
        <begin position="8"/>
        <end position="162"/>
    </location>
</feature>
<dbReference type="CDD" id="cd00761">
    <property type="entry name" value="Glyco_tranf_GTA_type"/>
    <property type="match status" value="1"/>
</dbReference>
<dbReference type="SUPFAM" id="SSF53448">
    <property type="entry name" value="Nucleotide-diphospho-sugar transferases"/>
    <property type="match status" value="1"/>
</dbReference>
<dbReference type="PANTHER" id="PTHR22916">
    <property type="entry name" value="GLYCOSYLTRANSFERASE"/>
    <property type="match status" value="1"/>
</dbReference>
<dbReference type="Proteomes" id="UP001154015">
    <property type="component" value="Unassembled WGS sequence"/>
</dbReference>
<dbReference type="EMBL" id="CAKXYP010000017">
    <property type="protein sequence ID" value="CAH9418199.1"/>
    <property type="molecule type" value="Genomic_DNA"/>
</dbReference>
<evidence type="ECO:0000259" key="1">
    <source>
        <dbReference type="Pfam" id="PF00535"/>
    </source>
</evidence>
<reference evidence="2" key="1">
    <citation type="submission" date="2022-03" db="EMBL/GenBank/DDBJ databases">
        <authorList>
            <person name="Leyn A S."/>
        </authorList>
    </citation>
    <scope>NUCLEOTIDE SEQUENCE</scope>
    <source>
        <strain evidence="2">Streptomyces globisporus 4-3</strain>
    </source>
</reference>
<evidence type="ECO:0000313" key="3">
    <source>
        <dbReference type="Proteomes" id="UP001154015"/>
    </source>
</evidence>
<sequence length="330" mass="36847">MMRVVKLSVIVPFFNVQTYAPDTLRSLRANAREDFEFLLVDDCSTDGTLPLLRRAVDEIPGAVLLRHEVNGGLATARNTGLDAARGEYIAFLDGDDWLAPGHYERLVARTEALGCDFVRTDHVQANGKTRTVRRVPHGPHGVVSDPRAAILPAHRTTSVDYAFAWAGLYHRRLLDRGLLHFTDGFRTAEDRPWIWRLHREAESFAALGLLSHFYRRGVATSLTRIGDVRQLDFLRAFDQVIAETAADREAEVFLPKAVRTYCAIIAHHLGDLDKFEPAAARELKSRGAAALGRLPQRLLDEALDAMDVKRATRVRRLRRRPAATKGASAA</sequence>
<organism evidence="2 3">
    <name type="scientific">Streptomyces globisporus</name>
    <dbReference type="NCBI Taxonomy" id="1908"/>
    <lineage>
        <taxon>Bacteria</taxon>
        <taxon>Bacillati</taxon>
        <taxon>Actinomycetota</taxon>
        <taxon>Actinomycetes</taxon>
        <taxon>Kitasatosporales</taxon>
        <taxon>Streptomycetaceae</taxon>
        <taxon>Streptomyces</taxon>
    </lineage>
</organism>
<comment type="caution">
    <text evidence="2">The sequence shown here is derived from an EMBL/GenBank/DDBJ whole genome shotgun (WGS) entry which is preliminary data.</text>
</comment>
<dbReference type="InterPro" id="IPR001173">
    <property type="entry name" value="Glyco_trans_2-like"/>
</dbReference>
<evidence type="ECO:0000313" key="2">
    <source>
        <dbReference type="EMBL" id="CAH9418199.1"/>
    </source>
</evidence>
<keyword evidence="3" id="KW-1185">Reference proteome</keyword>
<name>A0ABM9H3I8_STRGL</name>